<gene>
    <name evidence="2" type="ORF">RJ641_032915</name>
</gene>
<evidence type="ECO:0000313" key="3">
    <source>
        <dbReference type="Proteomes" id="UP001370490"/>
    </source>
</evidence>
<protein>
    <submittedName>
        <fullName evidence="2">Glutamate dehydrogenase, NAD-specific</fullName>
    </submittedName>
</protein>
<sequence>MAWSMASSILLLSVGLSLELILSSRTPALVIGDGDLALLSGSFVLSRDIQDTIGIDIKTNSDLRHSSWGRRDTRQLKFT</sequence>
<keyword evidence="1" id="KW-0732">Signal</keyword>
<feature type="signal peptide" evidence="1">
    <location>
        <begin position="1"/>
        <end position="17"/>
    </location>
</feature>
<dbReference type="Proteomes" id="UP001370490">
    <property type="component" value="Unassembled WGS sequence"/>
</dbReference>
<evidence type="ECO:0000256" key="1">
    <source>
        <dbReference type="SAM" id="SignalP"/>
    </source>
</evidence>
<name>A0AAN8VKQ1_9MAGN</name>
<organism evidence="2 3">
    <name type="scientific">Dillenia turbinata</name>
    <dbReference type="NCBI Taxonomy" id="194707"/>
    <lineage>
        <taxon>Eukaryota</taxon>
        <taxon>Viridiplantae</taxon>
        <taxon>Streptophyta</taxon>
        <taxon>Embryophyta</taxon>
        <taxon>Tracheophyta</taxon>
        <taxon>Spermatophyta</taxon>
        <taxon>Magnoliopsida</taxon>
        <taxon>eudicotyledons</taxon>
        <taxon>Gunneridae</taxon>
        <taxon>Pentapetalae</taxon>
        <taxon>Dilleniales</taxon>
        <taxon>Dilleniaceae</taxon>
        <taxon>Dillenia</taxon>
    </lineage>
</organism>
<feature type="chain" id="PRO_5042999902" evidence="1">
    <location>
        <begin position="18"/>
        <end position="79"/>
    </location>
</feature>
<keyword evidence="3" id="KW-1185">Reference proteome</keyword>
<reference evidence="2 3" key="1">
    <citation type="submission" date="2023-12" db="EMBL/GenBank/DDBJ databases">
        <title>A high-quality genome assembly for Dillenia turbinata (Dilleniales).</title>
        <authorList>
            <person name="Chanderbali A."/>
        </authorList>
    </citation>
    <scope>NUCLEOTIDE SEQUENCE [LARGE SCALE GENOMIC DNA]</scope>
    <source>
        <strain evidence="2">LSX21</strain>
        <tissue evidence="2">Leaf</tissue>
    </source>
</reference>
<dbReference type="Pfam" id="PF10712">
    <property type="entry name" value="NAD-GH"/>
    <property type="match status" value="1"/>
</dbReference>
<comment type="caution">
    <text evidence="2">The sequence shown here is derived from an EMBL/GenBank/DDBJ whole genome shotgun (WGS) entry which is preliminary data.</text>
</comment>
<dbReference type="AlphaFoldDB" id="A0AAN8VKQ1"/>
<dbReference type="InterPro" id="IPR019651">
    <property type="entry name" value="Glutamate_DH_NAD-spec"/>
</dbReference>
<proteinExistence type="predicted"/>
<evidence type="ECO:0000313" key="2">
    <source>
        <dbReference type="EMBL" id="KAK6935885.1"/>
    </source>
</evidence>
<accession>A0AAN8VKQ1</accession>
<dbReference type="EMBL" id="JBAMMX010000007">
    <property type="protein sequence ID" value="KAK6935885.1"/>
    <property type="molecule type" value="Genomic_DNA"/>
</dbReference>